<accession>A0ABT0L1J7</accession>
<reference evidence="2 3" key="1">
    <citation type="submission" date="2022-01" db="EMBL/GenBank/DDBJ databases">
        <title>Whole genome-based taxonomy of the Shewanellaceae.</title>
        <authorList>
            <person name="Martin-Rodriguez A.J."/>
        </authorList>
    </citation>
    <scope>NUCLEOTIDE SEQUENCE [LARGE SCALE GENOMIC DNA]</scope>
    <source>
        <strain evidence="2 3">JCM 17801</strain>
    </source>
</reference>
<comment type="caution">
    <text evidence="2">The sequence shown here is derived from an EMBL/GenBank/DDBJ whole genome shotgun (WGS) entry which is preliminary data.</text>
</comment>
<evidence type="ECO:0000313" key="2">
    <source>
        <dbReference type="EMBL" id="MCL1117106.1"/>
    </source>
</evidence>
<dbReference type="RefSeq" id="WP_188840453.1">
    <property type="nucleotide sequence ID" value="NZ_BMOT01000003.1"/>
</dbReference>
<dbReference type="SUPFAM" id="SSF143120">
    <property type="entry name" value="YefM-like"/>
    <property type="match status" value="1"/>
</dbReference>
<comment type="similarity">
    <text evidence="1">Belongs to the phD/YefM antitoxin family.</text>
</comment>
<dbReference type="Proteomes" id="UP001203212">
    <property type="component" value="Unassembled WGS sequence"/>
</dbReference>
<dbReference type="EMBL" id="JAKILK010000003">
    <property type="protein sequence ID" value="MCL1117106.1"/>
    <property type="molecule type" value="Genomic_DNA"/>
</dbReference>
<sequence length="80" mass="8567">MQVNLHVAKATLSSLIVEALNGNEVVITKSGKPLVKIVPIDAVMQPRKLGAYKDQGFNLGAEINAGDNEVATLFNEEGIY</sequence>
<keyword evidence="3" id="KW-1185">Reference proteome</keyword>
<protein>
    <submittedName>
        <fullName evidence="2">Type II toxin-antitoxin system prevent-host-death family antitoxin</fullName>
    </submittedName>
</protein>
<evidence type="ECO:0000313" key="3">
    <source>
        <dbReference type="Proteomes" id="UP001203212"/>
    </source>
</evidence>
<name>A0ABT0L1J7_9GAMM</name>
<dbReference type="Gene3D" id="3.40.1620.10">
    <property type="entry name" value="YefM-like domain"/>
    <property type="match status" value="1"/>
</dbReference>
<evidence type="ECO:0000256" key="1">
    <source>
        <dbReference type="ARBA" id="ARBA00009981"/>
    </source>
</evidence>
<gene>
    <name evidence="2" type="ORF">L2689_07565</name>
</gene>
<dbReference type="NCBIfam" id="TIGR01552">
    <property type="entry name" value="phd_fam"/>
    <property type="match status" value="1"/>
</dbReference>
<proteinExistence type="inferred from homology"/>
<organism evidence="2 3">
    <name type="scientific">Shewanella aestuarii</name>
    <dbReference type="NCBI Taxonomy" id="1028752"/>
    <lineage>
        <taxon>Bacteria</taxon>
        <taxon>Pseudomonadati</taxon>
        <taxon>Pseudomonadota</taxon>
        <taxon>Gammaproteobacteria</taxon>
        <taxon>Alteromonadales</taxon>
        <taxon>Shewanellaceae</taxon>
        <taxon>Shewanella</taxon>
    </lineage>
</organism>
<dbReference type="InterPro" id="IPR036165">
    <property type="entry name" value="YefM-like_sf"/>
</dbReference>